<protein>
    <submittedName>
        <fullName evidence="1">Uncharacterized protein</fullName>
    </submittedName>
</protein>
<name>A0A1K1LB37_9BACT</name>
<dbReference type="KEGG" id="dpg:DESPIGER_0017"/>
<proteinExistence type="predicted"/>
<accession>A0A1K1LB37</accession>
<gene>
    <name evidence="1" type="ORF">DESPIGER_0017</name>
</gene>
<dbReference type="Proteomes" id="UP000186323">
    <property type="component" value="Chromosome I"/>
</dbReference>
<keyword evidence="2" id="KW-1185">Reference proteome</keyword>
<evidence type="ECO:0000313" key="2">
    <source>
        <dbReference type="Proteomes" id="UP000186323"/>
    </source>
</evidence>
<sequence>MHPAFGQDIVSRVTDILRNGVVQEGLAHLPDDVLLRSAHACSPRPGFWAGSVEKSQYNRFGSNITGITSMAIDARNL</sequence>
<dbReference type="EMBL" id="LT630450">
    <property type="protein sequence ID" value="SFV71922.1"/>
    <property type="molecule type" value="Genomic_DNA"/>
</dbReference>
<reference evidence="2" key="1">
    <citation type="submission" date="2016-10" db="EMBL/GenBank/DDBJ databases">
        <authorList>
            <person name="Wegmann U."/>
        </authorList>
    </citation>
    <scope>NUCLEOTIDE SEQUENCE [LARGE SCALE GENOMIC DNA]</scope>
</reference>
<evidence type="ECO:0000313" key="1">
    <source>
        <dbReference type="EMBL" id="SFV71922.1"/>
    </source>
</evidence>
<organism evidence="1 2">
    <name type="scientific">Desulfovibrio piger</name>
    <dbReference type="NCBI Taxonomy" id="901"/>
    <lineage>
        <taxon>Bacteria</taxon>
        <taxon>Pseudomonadati</taxon>
        <taxon>Thermodesulfobacteriota</taxon>
        <taxon>Desulfovibrionia</taxon>
        <taxon>Desulfovibrionales</taxon>
        <taxon>Desulfovibrionaceae</taxon>
        <taxon>Desulfovibrio</taxon>
    </lineage>
</organism>
<dbReference type="AlphaFoldDB" id="A0A1K1LB37"/>